<keyword evidence="1" id="KW-1185">Reference proteome</keyword>
<name>A0A1I8HU28_9PLAT</name>
<evidence type="ECO:0000313" key="1">
    <source>
        <dbReference type="Proteomes" id="UP000095280"/>
    </source>
</evidence>
<evidence type="ECO:0000313" key="2">
    <source>
        <dbReference type="WBParaSite" id="maker-uti_cns_0007796-snap-gene-0.6-mRNA-1"/>
    </source>
</evidence>
<accession>A0A1I8HU28</accession>
<proteinExistence type="predicted"/>
<reference evidence="2" key="1">
    <citation type="submission" date="2016-11" db="UniProtKB">
        <authorList>
            <consortium name="WormBaseParasite"/>
        </authorList>
    </citation>
    <scope>IDENTIFICATION</scope>
</reference>
<dbReference type="WBParaSite" id="maker-uti_cns_0007796-snap-gene-0.6-mRNA-1">
    <property type="protein sequence ID" value="maker-uti_cns_0007796-snap-gene-0.6-mRNA-1"/>
    <property type="gene ID" value="maker-uti_cns_0007796-snap-gene-0.6"/>
</dbReference>
<sequence length="190" mass="21823">PYLHAVNNFRMRRLVSNAIMYSAPKHPFWMFYLHHLRQSLIGLKPRESTMQATLVTGPVQLTEAALLFQQAHNKSGCPGLWCPYLAPPVQFLPMYDNSTEEMLLSFRQLCRNPDTLRSVEFADECRRFEPHGFRNYPLAASQSHSFHAFRHLNQRARDSETLANVTHWGINLTIGSQIATDIKLLRAGTD</sequence>
<organism evidence="1 2">
    <name type="scientific">Macrostomum lignano</name>
    <dbReference type="NCBI Taxonomy" id="282301"/>
    <lineage>
        <taxon>Eukaryota</taxon>
        <taxon>Metazoa</taxon>
        <taxon>Spiralia</taxon>
        <taxon>Lophotrochozoa</taxon>
        <taxon>Platyhelminthes</taxon>
        <taxon>Rhabditophora</taxon>
        <taxon>Macrostomorpha</taxon>
        <taxon>Macrostomida</taxon>
        <taxon>Macrostomidae</taxon>
        <taxon>Macrostomum</taxon>
    </lineage>
</organism>
<protein>
    <submittedName>
        <fullName evidence="2">Nucleotid_trans domain-containing protein</fullName>
    </submittedName>
</protein>
<dbReference type="AlphaFoldDB" id="A0A1I8HU28"/>
<dbReference type="Proteomes" id="UP000095280">
    <property type="component" value="Unplaced"/>
</dbReference>